<dbReference type="AlphaFoldDB" id="A0A0K2TMN7"/>
<proteinExistence type="predicted"/>
<feature type="transmembrane region" description="Helical" evidence="1">
    <location>
        <begin position="43"/>
        <end position="64"/>
    </location>
</feature>
<feature type="transmembrane region" description="Helical" evidence="1">
    <location>
        <begin position="12"/>
        <end position="37"/>
    </location>
</feature>
<protein>
    <submittedName>
        <fullName evidence="2">Uncharacterized protein</fullName>
    </submittedName>
</protein>
<evidence type="ECO:0000256" key="1">
    <source>
        <dbReference type="SAM" id="Phobius"/>
    </source>
</evidence>
<dbReference type="EMBL" id="HACA01009375">
    <property type="protein sequence ID" value="CDW26736.1"/>
    <property type="molecule type" value="Transcribed_RNA"/>
</dbReference>
<feature type="non-terminal residue" evidence="2">
    <location>
        <position position="73"/>
    </location>
</feature>
<keyword evidence="1" id="KW-1133">Transmembrane helix</keyword>
<accession>A0A0K2TMN7</accession>
<keyword evidence="1" id="KW-0812">Transmembrane</keyword>
<sequence length="73" mass="8491">MNQLSQVIFSRTLLSITFFFASTDKILVGLCIDKVYITIYIYTIYKVCRYDISLLLFTIVLAILTTSQRSQLR</sequence>
<keyword evidence="1" id="KW-0472">Membrane</keyword>
<organism evidence="2">
    <name type="scientific">Lepeophtheirus salmonis</name>
    <name type="common">Salmon louse</name>
    <name type="synonym">Caligus salmonis</name>
    <dbReference type="NCBI Taxonomy" id="72036"/>
    <lineage>
        <taxon>Eukaryota</taxon>
        <taxon>Metazoa</taxon>
        <taxon>Ecdysozoa</taxon>
        <taxon>Arthropoda</taxon>
        <taxon>Crustacea</taxon>
        <taxon>Multicrustacea</taxon>
        <taxon>Hexanauplia</taxon>
        <taxon>Copepoda</taxon>
        <taxon>Siphonostomatoida</taxon>
        <taxon>Caligidae</taxon>
        <taxon>Lepeophtheirus</taxon>
    </lineage>
</organism>
<reference evidence="2" key="1">
    <citation type="submission" date="2014-05" db="EMBL/GenBank/DDBJ databases">
        <authorList>
            <person name="Chronopoulou M."/>
        </authorList>
    </citation>
    <scope>NUCLEOTIDE SEQUENCE</scope>
    <source>
        <tissue evidence="2">Whole organism</tissue>
    </source>
</reference>
<evidence type="ECO:0000313" key="2">
    <source>
        <dbReference type="EMBL" id="CDW26736.1"/>
    </source>
</evidence>
<name>A0A0K2TMN7_LEPSM</name>